<feature type="compositionally biased region" description="Acidic residues" evidence="1">
    <location>
        <begin position="345"/>
        <end position="359"/>
    </location>
</feature>
<feature type="compositionally biased region" description="Basic and acidic residues" evidence="1">
    <location>
        <begin position="302"/>
        <end position="312"/>
    </location>
</feature>
<feature type="region of interest" description="Disordered" evidence="1">
    <location>
        <begin position="45"/>
        <end position="167"/>
    </location>
</feature>
<dbReference type="Proteomes" id="UP000706124">
    <property type="component" value="Unassembled WGS sequence"/>
</dbReference>
<sequence>MPDPSAAAACRQTDTASEMFAQNNNHDVNLEPYAKQDAVRFSEEGLGPSVASVSNSSTKVADDSRSSISSDKSDSKPPRSAMRRSSSISKPPQSPRRVRFDFMGEEVLPTSSPRNSVFSDARIPSPGPADNEAGCTSNLATDPGEDEEEPPPRKVSSSDALRALSRVPLDEDRTFWTVVNSDSEDSDNCQSAQTPKMKELVVRPNATAATRVSNFQEEKDASRAQNCSKTTLNTVVDNMDDTEDEESSTDEEDFLSMARHKAPPSLPFRAPRLQVFSNSVEKPAVLEANGQGPRPSNSQREGPTESRNETIPRAKNVSGPSEEGVFYFEEDNPSRSERLDKQEPIEQEEEEDEESESDGETYTAPLKLTSPYATSPAVAIPMPKGLRDEEPLTPSRSKYQSDTVGSYKGRPLIMSVLKNPDALEQIMSSEPIEPIVGSLRDRSPADDFKSNTPEVSIEERLAAFAPRSFSERLMIEDIMEAAKERTRKSRKSRLQQLQQQQL</sequence>
<proteinExistence type="predicted"/>
<evidence type="ECO:0000313" key="3">
    <source>
        <dbReference type="Proteomes" id="UP000706124"/>
    </source>
</evidence>
<accession>A0A9P7MET9</accession>
<feature type="region of interest" description="Disordered" evidence="1">
    <location>
        <begin position="483"/>
        <end position="502"/>
    </location>
</feature>
<name>A0A9P7MET9_9HYPO</name>
<feature type="compositionally biased region" description="Basic and acidic residues" evidence="1">
    <location>
        <begin position="332"/>
        <end position="344"/>
    </location>
</feature>
<feature type="compositionally biased region" description="Acidic residues" evidence="1">
    <location>
        <begin position="238"/>
        <end position="254"/>
    </location>
</feature>
<evidence type="ECO:0000256" key="1">
    <source>
        <dbReference type="SAM" id="MobiDB-lite"/>
    </source>
</evidence>
<gene>
    <name evidence="2" type="ORF">E4U60_007838</name>
</gene>
<organism evidence="2 3">
    <name type="scientific">Claviceps pazoutovae</name>
    <dbReference type="NCBI Taxonomy" id="1649127"/>
    <lineage>
        <taxon>Eukaryota</taxon>
        <taxon>Fungi</taxon>
        <taxon>Dikarya</taxon>
        <taxon>Ascomycota</taxon>
        <taxon>Pezizomycotina</taxon>
        <taxon>Sordariomycetes</taxon>
        <taxon>Hypocreomycetidae</taxon>
        <taxon>Hypocreales</taxon>
        <taxon>Clavicipitaceae</taxon>
        <taxon>Claviceps</taxon>
    </lineage>
</organism>
<dbReference type="EMBL" id="SRPO01000094">
    <property type="protein sequence ID" value="KAG5941580.1"/>
    <property type="molecule type" value="Genomic_DNA"/>
</dbReference>
<comment type="caution">
    <text evidence="2">The sequence shown here is derived from an EMBL/GenBank/DDBJ whole genome shotgun (WGS) entry which is preliminary data.</text>
</comment>
<feature type="compositionally biased region" description="Polar residues" evidence="1">
    <location>
        <begin position="394"/>
        <end position="404"/>
    </location>
</feature>
<feature type="region of interest" description="Disordered" evidence="1">
    <location>
        <begin position="232"/>
        <end position="405"/>
    </location>
</feature>
<protein>
    <submittedName>
        <fullName evidence="2">Uncharacterized protein</fullName>
    </submittedName>
</protein>
<reference evidence="2 3" key="1">
    <citation type="journal article" date="2020" name="bioRxiv">
        <title>Whole genome comparisons of ergot fungi reveals the divergence and evolution of species within the genus Claviceps are the result of varying mechanisms driving genome evolution and host range expansion.</title>
        <authorList>
            <person name="Wyka S.A."/>
            <person name="Mondo S.J."/>
            <person name="Liu M."/>
            <person name="Dettman J."/>
            <person name="Nalam V."/>
            <person name="Broders K.D."/>
        </authorList>
    </citation>
    <scope>NUCLEOTIDE SEQUENCE [LARGE SCALE GENOMIC DNA]</scope>
    <source>
        <strain evidence="2 3">CCC 1485</strain>
    </source>
</reference>
<feature type="compositionally biased region" description="Basic and acidic residues" evidence="1">
    <location>
        <begin position="60"/>
        <end position="77"/>
    </location>
</feature>
<evidence type="ECO:0000313" key="2">
    <source>
        <dbReference type="EMBL" id="KAG5941580.1"/>
    </source>
</evidence>
<keyword evidence="3" id="KW-1185">Reference proteome</keyword>
<feature type="compositionally biased region" description="Polar residues" evidence="1">
    <location>
        <begin position="109"/>
        <end position="118"/>
    </location>
</feature>
<dbReference type="AlphaFoldDB" id="A0A9P7MET9"/>
<dbReference type="OrthoDB" id="5418627at2759"/>
<feature type="region of interest" description="Disordered" evidence="1">
    <location>
        <begin position="434"/>
        <end position="454"/>
    </location>
</feature>
<feature type="compositionally biased region" description="Basic and acidic residues" evidence="1">
    <location>
        <begin position="439"/>
        <end position="449"/>
    </location>
</feature>